<organism evidence="9 10">
    <name type="scientific">Paraflavisolibacter caeni</name>
    <dbReference type="NCBI Taxonomy" id="2982496"/>
    <lineage>
        <taxon>Bacteria</taxon>
        <taxon>Pseudomonadati</taxon>
        <taxon>Bacteroidota</taxon>
        <taxon>Chitinophagia</taxon>
        <taxon>Chitinophagales</taxon>
        <taxon>Chitinophagaceae</taxon>
        <taxon>Paraflavisolibacter</taxon>
    </lineage>
</organism>
<dbReference type="RefSeq" id="WP_279297628.1">
    <property type="nucleotide sequence ID" value="NZ_JAOTIF010000010.1"/>
</dbReference>
<keyword evidence="10" id="KW-1185">Reference proteome</keyword>
<dbReference type="GO" id="GO:0004553">
    <property type="term" value="F:hydrolase activity, hydrolyzing O-glycosyl compounds"/>
    <property type="evidence" value="ECO:0007669"/>
    <property type="project" value="InterPro"/>
</dbReference>
<evidence type="ECO:0000256" key="8">
    <source>
        <dbReference type="RuleBase" id="RU361187"/>
    </source>
</evidence>
<evidence type="ECO:0000256" key="2">
    <source>
        <dbReference type="ARBA" id="ARBA00022651"/>
    </source>
</evidence>
<keyword evidence="3 8" id="KW-0378">Hydrolase</keyword>
<dbReference type="PANTHER" id="PTHR43772">
    <property type="entry name" value="ENDO-1,4-BETA-XYLANASE"/>
    <property type="match status" value="1"/>
</dbReference>
<evidence type="ECO:0000256" key="1">
    <source>
        <dbReference type="ARBA" id="ARBA00009865"/>
    </source>
</evidence>
<evidence type="ECO:0000256" key="3">
    <source>
        <dbReference type="ARBA" id="ARBA00022801"/>
    </source>
</evidence>
<evidence type="ECO:0000256" key="4">
    <source>
        <dbReference type="ARBA" id="ARBA00023277"/>
    </source>
</evidence>
<comment type="similarity">
    <text evidence="1 8">Belongs to the glycosyl hydrolase 43 family.</text>
</comment>
<keyword evidence="4" id="KW-0119">Carbohydrate metabolism</keyword>
<dbReference type="Proteomes" id="UP001155483">
    <property type="component" value="Unassembled WGS sequence"/>
</dbReference>
<reference evidence="9" key="1">
    <citation type="submission" date="2022-09" db="EMBL/GenBank/DDBJ databases">
        <authorList>
            <person name="Yuan C."/>
            <person name="Ke Z."/>
        </authorList>
    </citation>
    <scope>NUCLEOTIDE SEQUENCE</scope>
    <source>
        <strain evidence="9">LB-8</strain>
    </source>
</reference>
<comment type="caution">
    <text evidence="9">The sequence shown here is derived from an EMBL/GenBank/DDBJ whole genome shotgun (WGS) entry which is preliminary data.</text>
</comment>
<dbReference type="InterPro" id="IPR006710">
    <property type="entry name" value="Glyco_hydro_43"/>
</dbReference>
<keyword evidence="5 8" id="KW-0326">Glycosidase</keyword>
<dbReference type="InterPro" id="IPR023296">
    <property type="entry name" value="Glyco_hydro_beta-prop_sf"/>
</dbReference>
<dbReference type="EMBL" id="JAOTIF010000010">
    <property type="protein sequence ID" value="MCU7550189.1"/>
    <property type="molecule type" value="Genomic_DNA"/>
</dbReference>
<dbReference type="CDD" id="cd09004">
    <property type="entry name" value="GH43_bXyl-like"/>
    <property type="match status" value="1"/>
</dbReference>
<dbReference type="PANTHER" id="PTHR43772:SF2">
    <property type="entry name" value="PUTATIVE (AFU_ORTHOLOGUE AFUA_2G04480)-RELATED"/>
    <property type="match status" value="1"/>
</dbReference>
<dbReference type="Pfam" id="PF04616">
    <property type="entry name" value="Glyco_hydro_43"/>
    <property type="match status" value="1"/>
</dbReference>
<evidence type="ECO:0000313" key="10">
    <source>
        <dbReference type="Proteomes" id="UP001155483"/>
    </source>
</evidence>
<feature type="active site" description="Proton acceptor" evidence="6">
    <location>
        <position position="40"/>
    </location>
</feature>
<reference evidence="9" key="2">
    <citation type="submission" date="2023-04" db="EMBL/GenBank/DDBJ databases">
        <title>Paracnuella aquatica gen. nov., sp. nov., a member of the family Chitinophagaceae isolated from a hot spring.</title>
        <authorList>
            <person name="Wang C."/>
        </authorList>
    </citation>
    <scope>NUCLEOTIDE SEQUENCE</scope>
    <source>
        <strain evidence="9">LB-8</strain>
    </source>
</reference>
<protein>
    <submittedName>
        <fullName evidence="9">Family 43 glycosylhydrolase</fullName>
    </submittedName>
</protein>
<gene>
    <name evidence="9" type="ORF">OCK74_13780</name>
</gene>
<evidence type="ECO:0000313" key="9">
    <source>
        <dbReference type="EMBL" id="MCU7550189.1"/>
    </source>
</evidence>
<evidence type="ECO:0000256" key="5">
    <source>
        <dbReference type="ARBA" id="ARBA00023295"/>
    </source>
</evidence>
<keyword evidence="2" id="KW-0624">Polysaccharide degradation</keyword>
<sequence>MKAIKIIICYIFVTSSVFGQKRQIDTLNAPPAVLPGVFADPHIAALNNKFYIYPTTDGTVGWMSTYFTCWSSPDLVNWKNEGVILDLPKDLSWAKERAWAPAIAEKGGKYYYYYSADVNIGVAVSDKPTGPFKDPLGKPLVAKGSRRGQMIDPMVFVDDDGAAYLYFGQGQCNVVKLNDDMISYDSTKMISFKPDGYNEGSFVFKRNGKYYLMWSEYDTRDPRYSVAYAVADAPMGPFTKATLNPILKGKGVVKGAGHHSVVKVPGKDEWYIVYHRFKIPDGNGYNRETCISPMRFDKEGNILPVDVFERVKPVTIRVKKNKMAMSALNKNDHKTVKNN</sequence>
<evidence type="ECO:0000256" key="6">
    <source>
        <dbReference type="PIRSR" id="PIRSR606710-1"/>
    </source>
</evidence>
<dbReference type="Gene3D" id="2.115.10.20">
    <property type="entry name" value="Glycosyl hydrolase domain, family 43"/>
    <property type="match status" value="1"/>
</dbReference>
<proteinExistence type="inferred from homology"/>
<dbReference type="InterPro" id="IPR052176">
    <property type="entry name" value="Glycosyl_Hydrlase_43_Enz"/>
</dbReference>
<name>A0A9X2XVM5_9BACT</name>
<dbReference type="SUPFAM" id="SSF75005">
    <property type="entry name" value="Arabinanase/levansucrase/invertase"/>
    <property type="match status" value="1"/>
</dbReference>
<evidence type="ECO:0000256" key="7">
    <source>
        <dbReference type="PIRSR" id="PIRSR606710-2"/>
    </source>
</evidence>
<accession>A0A9X2XVM5</accession>
<dbReference type="GO" id="GO:0045493">
    <property type="term" value="P:xylan catabolic process"/>
    <property type="evidence" value="ECO:0007669"/>
    <property type="project" value="UniProtKB-KW"/>
</dbReference>
<keyword evidence="2" id="KW-0858">Xylan degradation</keyword>
<feature type="site" description="Important for catalytic activity, responsible for pKa modulation of the active site Glu and correct orientation of both the proton donor and substrate" evidence="7">
    <location>
        <position position="152"/>
    </location>
</feature>
<feature type="active site" description="Proton donor" evidence="6">
    <location>
        <position position="199"/>
    </location>
</feature>
<dbReference type="AlphaFoldDB" id="A0A9X2XVM5"/>